<sequence>MGPPRGARAHRGATPRSDGGCACAGLALAALAPGPPRAWSSGCPTELAAGAMVVFALPPAPRSPPPLPRHSPPLLPRWGPQGPVLPCRGERLGWLQAPPWWSLRPAAAARSPAVAAASAGGRDGEGHPAAGGLGAWPASMNLAKNLVGSGILSLPAGVAAFSSSTGALAPALLMLLLAALFSAYGFFLVGRVCEETGSTTFGGAWRASIGRGAWVPQLTCLLECLGGSVVYAMVLGDTFSSLAHSVPVLPPALCGRSATIVALSAFVLYPMCCLRTFGQLARFSVLGTLATSYVVFFVAKRFADGSYGTGGPFHRASSLPALDALGTLANARILILASILSTAFLVHFNAPQMYAELEPSRQLRTTEEKHRKQSRFRAVAMLGFGLATVQYALVMVFGFLTFGRFVDGNLLLSYAASDPWAAAARAAIGASVLFGYPMQFAGLRSGLLEAFGRTKPLPKGRHRLLTASLLAVVACVACRFSDLGKFQAVEGALLAAFLIYIAPPAMAFRLWRAPAARLRYVLVMLVGVVVSVVGCVVTLSSP</sequence>
<evidence type="ECO:0000313" key="7">
    <source>
        <dbReference type="EMBL" id="CAE4615139.1"/>
    </source>
</evidence>
<feature type="transmembrane region" description="Helical" evidence="5">
    <location>
        <begin position="376"/>
        <end position="400"/>
    </location>
</feature>
<evidence type="ECO:0000256" key="4">
    <source>
        <dbReference type="ARBA" id="ARBA00023136"/>
    </source>
</evidence>
<evidence type="ECO:0000256" key="1">
    <source>
        <dbReference type="ARBA" id="ARBA00004141"/>
    </source>
</evidence>
<dbReference type="PANTHER" id="PTHR22950:SF652">
    <property type="entry name" value="TRANSMEMBRANE AMINO ACID TRANSPORTER FAMILY PROTEIN"/>
    <property type="match status" value="1"/>
</dbReference>
<name>A0A7S4VJS6_9DINO</name>
<reference evidence="7" key="1">
    <citation type="submission" date="2021-01" db="EMBL/GenBank/DDBJ databases">
        <authorList>
            <person name="Corre E."/>
            <person name="Pelletier E."/>
            <person name="Niang G."/>
            <person name="Scheremetjew M."/>
            <person name="Finn R."/>
            <person name="Kale V."/>
            <person name="Holt S."/>
            <person name="Cochrane G."/>
            <person name="Meng A."/>
            <person name="Brown T."/>
            <person name="Cohen L."/>
        </authorList>
    </citation>
    <scope>NUCLEOTIDE SEQUENCE</scope>
    <source>
        <strain evidence="7">CCMP3105</strain>
    </source>
</reference>
<feature type="transmembrane region" description="Helical" evidence="5">
    <location>
        <begin position="420"/>
        <end position="443"/>
    </location>
</feature>
<evidence type="ECO:0000256" key="5">
    <source>
        <dbReference type="SAM" id="Phobius"/>
    </source>
</evidence>
<evidence type="ECO:0000256" key="2">
    <source>
        <dbReference type="ARBA" id="ARBA00022692"/>
    </source>
</evidence>
<keyword evidence="2 5" id="KW-0812">Transmembrane</keyword>
<feature type="transmembrane region" description="Helical" evidence="5">
    <location>
        <begin position="520"/>
        <end position="539"/>
    </location>
</feature>
<dbReference type="AlphaFoldDB" id="A0A7S4VJS6"/>
<feature type="transmembrane region" description="Helical" evidence="5">
    <location>
        <begin position="248"/>
        <end position="268"/>
    </location>
</feature>
<feature type="transmembrane region" description="Helical" evidence="5">
    <location>
        <begin position="280"/>
        <end position="299"/>
    </location>
</feature>
<accession>A0A7S4VJS6</accession>
<dbReference type="Pfam" id="PF01490">
    <property type="entry name" value="Aa_trans"/>
    <property type="match status" value="1"/>
</dbReference>
<feature type="transmembrane region" description="Helical" evidence="5">
    <location>
        <begin position="171"/>
        <end position="193"/>
    </location>
</feature>
<organism evidence="7">
    <name type="scientific">Alexandrium monilatum</name>
    <dbReference type="NCBI Taxonomy" id="311494"/>
    <lineage>
        <taxon>Eukaryota</taxon>
        <taxon>Sar</taxon>
        <taxon>Alveolata</taxon>
        <taxon>Dinophyceae</taxon>
        <taxon>Gonyaulacales</taxon>
        <taxon>Pyrocystaceae</taxon>
        <taxon>Alexandrium</taxon>
    </lineage>
</organism>
<feature type="transmembrane region" description="Helical" evidence="5">
    <location>
        <begin position="488"/>
        <end position="508"/>
    </location>
</feature>
<feature type="domain" description="Amino acid transporter transmembrane" evidence="6">
    <location>
        <begin position="133"/>
        <end position="538"/>
    </location>
</feature>
<proteinExistence type="predicted"/>
<dbReference type="InterPro" id="IPR013057">
    <property type="entry name" value="AA_transpt_TM"/>
</dbReference>
<keyword evidence="4 5" id="KW-0472">Membrane</keyword>
<comment type="subcellular location">
    <subcellularLocation>
        <location evidence="1">Membrane</location>
        <topology evidence="1">Multi-pass membrane protein</topology>
    </subcellularLocation>
</comment>
<feature type="transmembrane region" description="Helical" evidence="5">
    <location>
        <begin position="333"/>
        <end position="355"/>
    </location>
</feature>
<dbReference type="GO" id="GO:0015179">
    <property type="term" value="F:L-amino acid transmembrane transporter activity"/>
    <property type="evidence" value="ECO:0007669"/>
    <property type="project" value="TreeGrafter"/>
</dbReference>
<feature type="transmembrane region" description="Helical" evidence="5">
    <location>
        <begin position="214"/>
        <end position="236"/>
    </location>
</feature>
<evidence type="ECO:0000256" key="3">
    <source>
        <dbReference type="ARBA" id="ARBA00022989"/>
    </source>
</evidence>
<feature type="transmembrane region" description="Helical" evidence="5">
    <location>
        <begin position="464"/>
        <end position="482"/>
    </location>
</feature>
<dbReference type="EMBL" id="HBNR01051098">
    <property type="protein sequence ID" value="CAE4615139.1"/>
    <property type="molecule type" value="Transcribed_RNA"/>
</dbReference>
<protein>
    <recommendedName>
        <fullName evidence="6">Amino acid transporter transmembrane domain-containing protein</fullName>
    </recommendedName>
</protein>
<dbReference type="GO" id="GO:0016020">
    <property type="term" value="C:membrane"/>
    <property type="evidence" value="ECO:0007669"/>
    <property type="project" value="UniProtKB-SubCell"/>
</dbReference>
<keyword evidence="3 5" id="KW-1133">Transmembrane helix</keyword>
<gene>
    <name evidence="7" type="ORF">AMON00008_LOCUS35764</name>
</gene>
<evidence type="ECO:0000259" key="6">
    <source>
        <dbReference type="Pfam" id="PF01490"/>
    </source>
</evidence>
<dbReference type="PANTHER" id="PTHR22950">
    <property type="entry name" value="AMINO ACID TRANSPORTER"/>
    <property type="match status" value="1"/>
</dbReference>